<name>A0A5S9PXB0_9GAMM</name>
<dbReference type="Gene3D" id="3.40.30.10">
    <property type="entry name" value="Glutaredoxin"/>
    <property type="match status" value="1"/>
</dbReference>
<gene>
    <name evidence="6" type="primary">ypmQ_1</name>
    <name evidence="5" type="synonym">ypmQ_3</name>
    <name evidence="6" type="ORF">OPDIPICF_01428</name>
    <name evidence="5" type="ORF">OPDIPICF_03897</name>
</gene>
<reference evidence="6 7" key="1">
    <citation type="submission" date="2019-11" db="EMBL/GenBank/DDBJ databases">
        <authorList>
            <person name="Holert J."/>
        </authorList>
    </citation>
    <scope>NUCLEOTIDE SEQUENCE [LARGE SCALE GENOMIC DNA]</scope>
    <source>
        <strain evidence="6">SB11_3</strain>
    </source>
</reference>
<evidence type="ECO:0000256" key="3">
    <source>
        <dbReference type="PIRSR" id="PIRSR603782-2"/>
    </source>
</evidence>
<evidence type="ECO:0000313" key="6">
    <source>
        <dbReference type="EMBL" id="CAA0109086.1"/>
    </source>
</evidence>
<dbReference type="EMBL" id="CACSIO010000003">
    <property type="protein sequence ID" value="CAA0093775.1"/>
    <property type="molecule type" value="Genomic_DNA"/>
</dbReference>
<feature type="binding site" evidence="2">
    <location>
        <position position="136"/>
    </location>
    <ligand>
        <name>Cu cation</name>
        <dbReference type="ChEBI" id="CHEBI:23378"/>
    </ligand>
</feature>
<protein>
    <submittedName>
        <fullName evidence="6">SCO1 protein</fullName>
    </submittedName>
</protein>
<keyword evidence="2" id="KW-0479">Metal-binding</keyword>
<feature type="transmembrane region" description="Helical" evidence="4">
    <location>
        <begin position="21"/>
        <end position="41"/>
    </location>
</feature>
<dbReference type="AlphaFoldDB" id="A0A5S9PXB0"/>
<keyword evidence="4" id="KW-0812">Transmembrane</keyword>
<dbReference type="EMBL" id="CACSIO010000012">
    <property type="protein sequence ID" value="CAA0109086.1"/>
    <property type="molecule type" value="Genomic_DNA"/>
</dbReference>
<evidence type="ECO:0000256" key="1">
    <source>
        <dbReference type="ARBA" id="ARBA00010996"/>
    </source>
</evidence>
<dbReference type="PANTHER" id="PTHR12151:SF25">
    <property type="entry name" value="LINALOOL DEHYDRATASE_ISOMERASE DOMAIN-CONTAINING PROTEIN"/>
    <property type="match status" value="1"/>
</dbReference>
<evidence type="ECO:0000256" key="4">
    <source>
        <dbReference type="SAM" id="Phobius"/>
    </source>
</evidence>
<accession>A0A5S9PXB0</accession>
<feature type="binding site" evidence="2">
    <location>
        <position position="140"/>
    </location>
    <ligand>
        <name>Cu cation</name>
        <dbReference type="ChEBI" id="CHEBI:23378"/>
    </ligand>
</feature>
<dbReference type="OrthoDB" id="5567697at2"/>
<dbReference type="PANTHER" id="PTHR12151">
    <property type="entry name" value="ELECTRON TRANSPORT PROTIN SCO1/SENC FAMILY MEMBER"/>
    <property type="match status" value="1"/>
</dbReference>
<evidence type="ECO:0000313" key="7">
    <source>
        <dbReference type="Proteomes" id="UP000441399"/>
    </source>
</evidence>
<evidence type="ECO:0000256" key="2">
    <source>
        <dbReference type="PIRSR" id="PIRSR603782-1"/>
    </source>
</evidence>
<comment type="similarity">
    <text evidence="1">Belongs to the SCO1/2 family.</text>
</comment>
<organism evidence="6 7">
    <name type="scientific">BD1-7 clade bacterium</name>
    <dbReference type="NCBI Taxonomy" id="2029982"/>
    <lineage>
        <taxon>Bacteria</taxon>
        <taxon>Pseudomonadati</taxon>
        <taxon>Pseudomonadota</taxon>
        <taxon>Gammaproteobacteria</taxon>
        <taxon>Cellvibrionales</taxon>
        <taxon>Spongiibacteraceae</taxon>
        <taxon>BD1-7 clade</taxon>
    </lineage>
</organism>
<feature type="disulfide bond" description="Redox-active" evidence="3">
    <location>
        <begin position="136"/>
        <end position="140"/>
    </location>
</feature>
<proteinExistence type="inferred from homology"/>
<dbReference type="InterPro" id="IPR003782">
    <property type="entry name" value="SCO1/SenC"/>
</dbReference>
<keyword evidence="4" id="KW-1133">Transmembrane helix</keyword>
<keyword evidence="7" id="KW-1185">Reference proteome</keyword>
<dbReference type="GO" id="GO:0046872">
    <property type="term" value="F:metal ion binding"/>
    <property type="evidence" value="ECO:0007669"/>
    <property type="project" value="UniProtKB-KW"/>
</dbReference>
<dbReference type="SUPFAM" id="SSF52833">
    <property type="entry name" value="Thioredoxin-like"/>
    <property type="match status" value="1"/>
</dbReference>
<dbReference type="Proteomes" id="UP000441399">
    <property type="component" value="Unassembled WGS sequence"/>
</dbReference>
<dbReference type="Pfam" id="PF02630">
    <property type="entry name" value="SCO1-SenC"/>
    <property type="match status" value="1"/>
</dbReference>
<dbReference type="CDD" id="cd02968">
    <property type="entry name" value="SCO"/>
    <property type="match status" value="1"/>
</dbReference>
<sequence>MYANNSKRSTNRFKKRRSEQIQLALIGVLIVAVILVERSIISAPKSSTQSQWLTAGTRMENIDDRAADKRMRLSGIAEGIAVQSLSLNTVNSAGVAAAQVVIPAITLVSSEGKTVDLPSVIGGDRSVVLQFVFTSCQNVCPIMVTTFSESQQFLARHQTQLVSISIDPTFDTPAKLQQYANRFGARVGIESDWMFLTGASRDIDQVKHAFDAIYSGSNKAHHKPVIYLKPEASEQWYVLDALSGVETFQEQVAVLLESR</sequence>
<keyword evidence="3" id="KW-1015">Disulfide bond</keyword>
<dbReference type="InterPro" id="IPR036249">
    <property type="entry name" value="Thioredoxin-like_sf"/>
</dbReference>
<evidence type="ECO:0000313" key="5">
    <source>
        <dbReference type="EMBL" id="CAA0093775.1"/>
    </source>
</evidence>
<keyword evidence="2" id="KW-0186">Copper</keyword>
<keyword evidence="4" id="KW-0472">Membrane</keyword>